<keyword evidence="2" id="KW-0472">Membrane</keyword>
<reference evidence="4" key="1">
    <citation type="submission" date="2020-05" db="EMBL/GenBank/DDBJ databases">
        <authorList>
            <person name="Chiriac C."/>
            <person name="Salcher M."/>
            <person name="Ghai R."/>
            <person name="Kavagutti S V."/>
        </authorList>
    </citation>
    <scope>NUCLEOTIDE SEQUENCE</scope>
</reference>
<name>A0A6J7D4Z8_9ZZZZ</name>
<feature type="transmembrane region" description="Helical" evidence="2">
    <location>
        <begin position="16"/>
        <end position="39"/>
    </location>
</feature>
<accession>A0A6J7D4Z8</accession>
<evidence type="ECO:0000313" key="5">
    <source>
        <dbReference type="EMBL" id="CAB4983345.1"/>
    </source>
</evidence>
<evidence type="ECO:0000313" key="4">
    <source>
        <dbReference type="EMBL" id="CAB4864105.1"/>
    </source>
</evidence>
<evidence type="ECO:0000256" key="2">
    <source>
        <dbReference type="SAM" id="Phobius"/>
    </source>
</evidence>
<dbReference type="AlphaFoldDB" id="A0A6J7D4Z8"/>
<dbReference type="EMBL" id="CAEZWM010000101">
    <property type="protein sequence ID" value="CAB4659614.1"/>
    <property type="molecule type" value="Genomic_DNA"/>
</dbReference>
<feature type="transmembrane region" description="Helical" evidence="2">
    <location>
        <begin position="45"/>
        <end position="68"/>
    </location>
</feature>
<evidence type="ECO:0000313" key="3">
    <source>
        <dbReference type="EMBL" id="CAB4659614.1"/>
    </source>
</evidence>
<keyword evidence="2" id="KW-0812">Transmembrane</keyword>
<protein>
    <submittedName>
        <fullName evidence="4">Unannotated protein</fullName>
    </submittedName>
</protein>
<organism evidence="4">
    <name type="scientific">freshwater metagenome</name>
    <dbReference type="NCBI Taxonomy" id="449393"/>
    <lineage>
        <taxon>unclassified sequences</taxon>
        <taxon>metagenomes</taxon>
        <taxon>ecological metagenomes</taxon>
    </lineage>
</organism>
<keyword evidence="2" id="KW-1133">Transmembrane helix</keyword>
<dbReference type="EMBL" id="CAFBLK010000076">
    <property type="protein sequence ID" value="CAB4864105.1"/>
    <property type="molecule type" value="Genomic_DNA"/>
</dbReference>
<sequence length="92" mass="9559">MSAEARRDWLMTHPTLGVALLVSTIMVLAMPIVLVPAAASGVASAVPIALGSTAFGWVGAFIYARIAIQRQGAGPDWRPPTPNSSENDGEGE</sequence>
<proteinExistence type="predicted"/>
<evidence type="ECO:0000256" key="1">
    <source>
        <dbReference type="SAM" id="MobiDB-lite"/>
    </source>
</evidence>
<dbReference type="EMBL" id="CAFBOR010000047">
    <property type="protein sequence ID" value="CAB4983345.1"/>
    <property type="molecule type" value="Genomic_DNA"/>
</dbReference>
<feature type="region of interest" description="Disordered" evidence="1">
    <location>
        <begin position="72"/>
        <end position="92"/>
    </location>
</feature>
<gene>
    <name evidence="3" type="ORF">UFOPK2242_00884</name>
    <name evidence="4" type="ORF">UFOPK3317_00568</name>
    <name evidence="5" type="ORF">UFOPK3974_00488</name>
</gene>